<reference evidence="2" key="1">
    <citation type="submission" date="2017-03" db="EMBL/GenBank/DDBJ databases">
        <title>Phytopthora megakarya and P. palmivora, two closely related causual agents of cacao black pod achieved similar genome size and gene model numbers by different mechanisms.</title>
        <authorList>
            <person name="Ali S."/>
            <person name="Shao J."/>
            <person name="Larry D.J."/>
            <person name="Kronmiller B."/>
            <person name="Shen D."/>
            <person name="Strem M.D."/>
            <person name="Melnick R.L."/>
            <person name="Guiltinan M.J."/>
            <person name="Tyler B.M."/>
            <person name="Meinhardt L.W."/>
            <person name="Bailey B.A."/>
        </authorList>
    </citation>
    <scope>NUCLEOTIDE SEQUENCE [LARGE SCALE GENOMIC DNA]</scope>
    <source>
        <strain evidence="2">zdho120</strain>
    </source>
</reference>
<accession>A0A225W3H4</accession>
<feature type="non-terminal residue" evidence="1">
    <location>
        <position position="1"/>
    </location>
</feature>
<proteinExistence type="predicted"/>
<dbReference type="PANTHER" id="PTHR46599">
    <property type="entry name" value="PIGGYBAC TRANSPOSABLE ELEMENT-DERIVED PROTEIN 4"/>
    <property type="match status" value="1"/>
</dbReference>
<keyword evidence="2" id="KW-1185">Reference proteome</keyword>
<evidence type="ECO:0008006" key="3">
    <source>
        <dbReference type="Google" id="ProtNLM"/>
    </source>
</evidence>
<evidence type="ECO:0000313" key="1">
    <source>
        <dbReference type="EMBL" id="OWZ12125.1"/>
    </source>
</evidence>
<organism evidence="1 2">
    <name type="scientific">Phytophthora megakarya</name>
    <dbReference type="NCBI Taxonomy" id="4795"/>
    <lineage>
        <taxon>Eukaryota</taxon>
        <taxon>Sar</taxon>
        <taxon>Stramenopiles</taxon>
        <taxon>Oomycota</taxon>
        <taxon>Peronosporomycetes</taxon>
        <taxon>Peronosporales</taxon>
        <taxon>Peronosporaceae</taxon>
        <taxon>Phytophthora</taxon>
    </lineage>
</organism>
<dbReference type="EMBL" id="NBNE01001933">
    <property type="protein sequence ID" value="OWZ12125.1"/>
    <property type="molecule type" value="Genomic_DNA"/>
</dbReference>
<comment type="caution">
    <text evidence="1">The sequence shown here is derived from an EMBL/GenBank/DDBJ whole genome shotgun (WGS) entry which is preliminary data.</text>
</comment>
<protein>
    <recommendedName>
        <fullName evidence="3">PiggyBac transposable element-derived protein domain-containing protein</fullName>
    </recommendedName>
</protein>
<sequence length="59" mass="6953">CPASMVNYRKCMGGDIHHQLRLQRYSLQLAVRFPKYYKTIFMSHVNMAITNAFIVFREG</sequence>
<dbReference type="AlphaFoldDB" id="A0A225W3H4"/>
<dbReference type="PANTHER" id="PTHR46599:SF3">
    <property type="entry name" value="PIGGYBAC TRANSPOSABLE ELEMENT-DERIVED PROTEIN 4"/>
    <property type="match status" value="1"/>
</dbReference>
<evidence type="ECO:0000313" key="2">
    <source>
        <dbReference type="Proteomes" id="UP000198211"/>
    </source>
</evidence>
<dbReference type="OrthoDB" id="117643at2759"/>
<dbReference type="Proteomes" id="UP000198211">
    <property type="component" value="Unassembled WGS sequence"/>
</dbReference>
<gene>
    <name evidence="1" type="ORF">PHMEG_00014762</name>
</gene>
<name>A0A225W3H4_9STRA</name>